<keyword evidence="4" id="KW-1185">Reference proteome</keyword>
<feature type="transmembrane region" description="Helical" evidence="1">
    <location>
        <begin position="6"/>
        <end position="29"/>
    </location>
</feature>
<dbReference type="Proteomes" id="UP001238088">
    <property type="component" value="Unassembled WGS sequence"/>
</dbReference>
<protein>
    <submittedName>
        <fullName evidence="3">MPP superfamily phosphohydrolase</fullName>
    </submittedName>
</protein>
<reference evidence="3 4" key="1">
    <citation type="submission" date="2023-07" db="EMBL/GenBank/DDBJ databases">
        <title>Genomic Encyclopedia of Type Strains, Phase IV (KMG-IV): sequencing the most valuable type-strain genomes for metagenomic binning, comparative biology and taxonomic classification.</title>
        <authorList>
            <person name="Goeker M."/>
        </authorList>
    </citation>
    <scope>NUCLEOTIDE SEQUENCE [LARGE SCALE GENOMIC DNA]</scope>
    <source>
        <strain evidence="3 4">DSM 23494</strain>
    </source>
</reference>
<comment type="caution">
    <text evidence="3">The sequence shown here is derived from an EMBL/GenBank/DDBJ whole genome shotgun (WGS) entry which is preliminary data.</text>
</comment>
<dbReference type="Pfam" id="PF00149">
    <property type="entry name" value="Metallophos"/>
    <property type="match status" value="1"/>
</dbReference>
<feature type="transmembrane region" description="Helical" evidence="1">
    <location>
        <begin position="101"/>
        <end position="121"/>
    </location>
</feature>
<feature type="transmembrane region" description="Helical" evidence="1">
    <location>
        <begin position="69"/>
        <end position="89"/>
    </location>
</feature>
<keyword evidence="1" id="KW-0812">Transmembrane</keyword>
<keyword evidence="1" id="KW-0472">Membrane</keyword>
<dbReference type="InterPro" id="IPR051158">
    <property type="entry name" value="Metallophosphoesterase_sf"/>
</dbReference>
<organism evidence="3 4">
    <name type="scientific">Cytobacillus purgationiresistens</name>
    <dbReference type="NCBI Taxonomy" id="863449"/>
    <lineage>
        <taxon>Bacteria</taxon>
        <taxon>Bacillati</taxon>
        <taxon>Bacillota</taxon>
        <taxon>Bacilli</taxon>
        <taxon>Bacillales</taxon>
        <taxon>Bacillaceae</taxon>
        <taxon>Cytobacillus</taxon>
    </lineage>
</organism>
<dbReference type="PANTHER" id="PTHR31302">
    <property type="entry name" value="TRANSMEMBRANE PROTEIN WITH METALLOPHOSPHOESTERASE DOMAIN-RELATED"/>
    <property type="match status" value="1"/>
</dbReference>
<dbReference type="InterPro" id="IPR004843">
    <property type="entry name" value="Calcineurin-like_PHP"/>
</dbReference>
<evidence type="ECO:0000313" key="4">
    <source>
        <dbReference type="Proteomes" id="UP001238088"/>
    </source>
</evidence>
<keyword evidence="1" id="KW-1133">Transmembrane helix</keyword>
<dbReference type="EMBL" id="JAUSUB010000001">
    <property type="protein sequence ID" value="MDQ0268195.1"/>
    <property type="molecule type" value="Genomic_DNA"/>
</dbReference>
<sequence length="363" mass="41264">MTTILVFLAFICLYGSICFYIGVNGWGWLKATFSFKYKKSYIAVISFLSISFFASFALSSPLLEMVGGYWLVVVGYSLLLLPIANLIYFVTKKKRKWKMGLGWTIVIFFMFVFIYGSFNAWTPVVREYDIAVDKEVKGKNKELKILMASDLHLGTIVGNNHLEKLVKIVNDERPDIIFLPGDIINDDITSYVEEEMRTTMEKLAAPLGVYATPGNHDYYGGDNEDIKAELEDIGIPFLMDEVTDIEGQLTIIGREDYSNRDRKSLELLLKDVDMTQPVIVLDHQPREITKTQKLGVDMIFSGHTHRGQLAPAHLITQRMYENDWGYLKKEQLHSFTSSGFGLWGPALRIGSQSEVMVINVTFN</sequence>
<evidence type="ECO:0000259" key="2">
    <source>
        <dbReference type="Pfam" id="PF00149"/>
    </source>
</evidence>
<gene>
    <name evidence="3" type="ORF">J2S17_000064</name>
</gene>
<evidence type="ECO:0000256" key="1">
    <source>
        <dbReference type="SAM" id="Phobius"/>
    </source>
</evidence>
<feature type="transmembrane region" description="Helical" evidence="1">
    <location>
        <begin position="41"/>
        <end position="63"/>
    </location>
</feature>
<accession>A0ABU0AAC0</accession>
<dbReference type="CDD" id="cd07385">
    <property type="entry name" value="MPP_YkuE_C"/>
    <property type="match status" value="1"/>
</dbReference>
<dbReference type="RefSeq" id="WP_307470783.1">
    <property type="nucleotide sequence ID" value="NZ_JAUSUB010000001.1"/>
</dbReference>
<dbReference type="PANTHER" id="PTHR31302:SF0">
    <property type="entry name" value="TRANSMEMBRANE PROTEIN WITH METALLOPHOSPHOESTERASE DOMAIN"/>
    <property type="match status" value="1"/>
</dbReference>
<dbReference type="Gene3D" id="3.60.21.10">
    <property type="match status" value="1"/>
</dbReference>
<dbReference type="SUPFAM" id="SSF56300">
    <property type="entry name" value="Metallo-dependent phosphatases"/>
    <property type="match status" value="1"/>
</dbReference>
<name>A0ABU0AAC0_9BACI</name>
<proteinExistence type="predicted"/>
<evidence type="ECO:0000313" key="3">
    <source>
        <dbReference type="EMBL" id="MDQ0268195.1"/>
    </source>
</evidence>
<dbReference type="InterPro" id="IPR029052">
    <property type="entry name" value="Metallo-depent_PP-like"/>
</dbReference>
<feature type="domain" description="Calcineurin-like phosphoesterase" evidence="2">
    <location>
        <begin position="143"/>
        <end position="306"/>
    </location>
</feature>